<evidence type="ECO:0000256" key="1">
    <source>
        <dbReference type="SAM" id="SignalP"/>
    </source>
</evidence>
<reference evidence="3 4" key="1">
    <citation type="submission" date="2021-05" db="EMBL/GenBank/DDBJ databases">
        <authorList>
            <person name="Zahm M."/>
            <person name="Klopp C."/>
            <person name="Cabau C."/>
            <person name="Kuhl H."/>
            <person name="Suciu R."/>
            <person name="Ciorpac M."/>
            <person name="Holostenco D."/>
            <person name="Gessner J."/>
            <person name="Wuertz S."/>
            <person name="Hohne C."/>
            <person name="Stock M."/>
            <person name="Gislard M."/>
            <person name="Lluch J."/>
            <person name="Milhes M."/>
            <person name="Lampietro C."/>
            <person name="Lopez Roques C."/>
            <person name="Donnadieu C."/>
            <person name="Du K."/>
            <person name="Schartl M."/>
            <person name="Guiguen Y."/>
        </authorList>
    </citation>
    <scope>NUCLEOTIDE SEQUENCE [LARGE SCALE GENOMIC DNA]</scope>
    <source>
        <strain evidence="3">Hh-F2</strain>
        <tissue evidence="3">Blood</tissue>
    </source>
</reference>
<keyword evidence="4" id="KW-1185">Reference proteome</keyword>
<accession>A0ABR0ZUM1</accession>
<organism evidence="3 4">
    <name type="scientific">Huso huso</name>
    <name type="common">Beluga</name>
    <name type="synonym">Acipenser huso</name>
    <dbReference type="NCBI Taxonomy" id="61971"/>
    <lineage>
        <taxon>Eukaryota</taxon>
        <taxon>Metazoa</taxon>
        <taxon>Chordata</taxon>
        <taxon>Craniata</taxon>
        <taxon>Vertebrata</taxon>
        <taxon>Euteleostomi</taxon>
        <taxon>Actinopterygii</taxon>
        <taxon>Chondrostei</taxon>
        <taxon>Acipenseriformes</taxon>
        <taxon>Acipenseridae</taxon>
        <taxon>Huso</taxon>
    </lineage>
</organism>
<dbReference type="Proteomes" id="UP001369086">
    <property type="component" value="Unassembled WGS sequence"/>
</dbReference>
<sequence>MKISPLAVLSCALFVLTFQVTVTDEANLPSMGYYAELVLDGNVADSVSSNIQSNTPITLTGDANNATINNVSITTDCRVIGQEAECRCQQSYVWSGSVCTSHPQCCLNETVCKMIVSNNTSMCLPKKRVTVRGTLTITDTFTEDLNDIKSVAYTNLAKKIEDQVAS</sequence>
<feature type="domain" description="SEA" evidence="2">
    <location>
        <begin position="127"/>
        <end position="166"/>
    </location>
</feature>
<evidence type="ECO:0000313" key="3">
    <source>
        <dbReference type="EMBL" id="KAK6488508.1"/>
    </source>
</evidence>
<feature type="signal peptide" evidence="1">
    <location>
        <begin position="1"/>
        <end position="23"/>
    </location>
</feature>
<evidence type="ECO:0000313" key="4">
    <source>
        <dbReference type="Proteomes" id="UP001369086"/>
    </source>
</evidence>
<dbReference type="PROSITE" id="PS50024">
    <property type="entry name" value="SEA"/>
    <property type="match status" value="1"/>
</dbReference>
<keyword evidence="1" id="KW-0732">Signal</keyword>
<evidence type="ECO:0000259" key="2">
    <source>
        <dbReference type="PROSITE" id="PS50024"/>
    </source>
</evidence>
<dbReference type="EMBL" id="JAHFZB010000006">
    <property type="protein sequence ID" value="KAK6488508.1"/>
    <property type="molecule type" value="Genomic_DNA"/>
</dbReference>
<protein>
    <submittedName>
        <fullName evidence="3">Adhesion G-protein coupled receptor F1-like</fullName>
    </submittedName>
</protein>
<feature type="chain" id="PRO_5045124543" evidence="1">
    <location>
        <begin position="24"/>
        <end position="166"/>
    </location>
</feature>
<proteinExistence type="predicted"/>
<gene>
    <name evidence="3" type="ORF">HHUSO_G7359</name>
</gene>
<comment type="caution">
    <text evidence="3">The sequence shown here is derived from an EMBL/GenBank/DDBJ whole genome shotgun (WGS) entry which is preliminary data.</text>
</comment>
<dbReference type="InterPro" id="IPR000082">
    <property type="entry name" value="SEA_dom"/>
</dbReference>
<name>A0ABR0ZUM1_HUSHU</name>